<dbReference type="PANTHER" id="PTHR34223">
    <property type="entry name" value="OS11G0201299 PROTEIN"/>
    <property type="match status" value="1"/>
</dbReference>
<keyword evidence="3" id="KW-1185">Reference proteome</keyword>
<dbReference type="PANTHER" id="PTHR34223:SF99">
    <property type="entry name" value="OS04G0440200 PROTEIN"/>
    <property type="match status" value="1"/>
</dbReference>
<protein>
    <submittedName>
        <fullName evidence="2">Uncharacterized protein</fullName>
    </submittedName>
</protein>
<feature type="compositionally biased region" description="Low complexity" evidence="1">
    <location>
        <begin position="1"/>
        <end position="19"/>
    </location>
</feature>
<gene>
    <name evidence="2" type="ORF">URODEC1_LOCUS82008</name>
</gene>
<dbReference type="EMBL" id="OZ075141">
    <property type="protein sequence ID" value="CAL5031953.1"/>
    <property type="molecule type" value="Genomic_DNA"/>
</dbReference>
<dbReference type="SUPFAM" id="SSF52047">
    <property type="entry name" value="RNI-like"/>
    <property type="match status" value="1"/>
</dbReference>
<name>A0ABC9D5S0_9POAL</name>
<evidence type="ECO:0000313" key="2">
    <source>
        <dbReference type="EMBL" id="CAL5031953.1"/>
    </source>
</evidence>
<proteinExistence type="predicted"/>
<sequence length="465" mass="51464">MDMTESPASASSREPATAAGDDRLSELPDCVLTNNVLSRLTSLQALAGKCFRLTLSRRWRHLWRAVPCVDIDWREFRASEAIDVHAAADVFRASRERIRLSLAESEAFEDLADTLLPPSPLDAPPLDAVRLRVSCMDFRSVGRRLARRGLARRPAAFHLCCDNDDDRYARSDKFPYFPGLTLPRHLGAFASRLRTMRLAGLSLEDDFADCLAADFPVLEDLRLEGCDYGFRRLTSRSLRKLSIDRCFGEYNPASDALSIVSIDRCLASLRIVNCRPPPVTAAGGEMPDVVAASLTAPADELGLLRLLRYARSLELSGVSAAALLIGGEDDSGDFPVFGNLRNLVLDRCDVGVECQVLRRFLENAPCLETLALRDCAFSGGSSRSRKSRKRKARSGEKVSEFGDDRCSRMAAAYECNKLRSIEIELCEGNAVDELAHALTDISKEVVQPIESSVQDEKRRVRISFT</sequence>
<evidence type="ECO:0000313" key="3">
    <source>
        <dbReference type="Proteomes" id="UP001497457"/>
    </source>
</evidence>
<reference evidence="2 3" key="2">
    <citation type="submission" date="2024-10" db="EMBL/GenBank/DDBJ databases">
        <authorList>
            <person name="Ryan C."/>
        </authorList>
    </citation>
    <scope>NUCLEOTIDE SEQUENCE [LARGE SCALE GENOMIC DNA]</scope>
</reference>
<dbReference type="InterPro" id="IPR053197">
    <property type="entry name" value="F-box_SCFL_complex_component"/>
</dbReference>
<organism evidence="2 3">
    <name type="scientific">Urochloa decumbens</name>
    <dbReference type="NCBI Taxonomy" id="240449"/>
    <lineage>
        <taxon>Eukaryota</taxon>
        <taxon>Viridiplantae</taxon>
        <taxon>Streptophyta</taxon>
        <taxon>Embryophyta</taxon>
        <taxon>Tracheophyta</taxon>
        <taxon>Spermatophyta</taxon>
        <taxon>Magnoliopsida</taxon>
        <taxon>Liliopsida</taxon>
        <taxon>Poales</taxon>
        <taxon>Poaceae</taxon>
        <taxon>PACMAD clade</taxon>
        <taxon>Panicoideae</taxon>
        <taxon>Panicodae</taxon>
        <taxon>Paniceae</taxon>
        <taxon>Melinidinae</taxon>
        <taxon>Urochloa</taxon>
    </lineage>
</organism>
<reference evidence="3" key="1">
    <citation type="submission" date="2024-06" db="EMBL/GenBank/DDBJ databases">
        <authorList>
            <person name="Ryan C."/>
        </authorList>
    </citation>
    <scope>NUCLEOTIDE SEQUENCE [LARGE SCALE GENOMIC DNA]</scope>
</reference>
<accession>A0ABC9D5S0</accession>
<feature type="region of interest" description="Disordered" evidence="1">
    <location>
        <begin position="1"/>
        <end position="21"/>
    </location>
</feature>
<dbReference type="Gene3D" id="3.80.10.10">
    <property type="entry name" value="Ribonuclease Inhibitor"/>
    <property type="match status" value="1"/>
</dbReference>
<dbReference type="Proteomes" id="UP001497457">
    <property type="component" value="Chromosome 31b"/>
</dbReference>
<dbReference type="AlphaFoldDB" id="A0ABC9D5S0"/>
<dbReference type="InterPro" id="IPR032675">
    <property type="entry name" value="LRR_dom_sf"/>
</dbReference>
<evidence type="ECO:0000256" key="1">
    <source>
        <dbReference type="SAM" id="MobiDB-lite"/>
    </source>
</evidence>